<dbReference type="GO" id="GO:0043047">
    <property type="term" value="F:single-stranded telomeric DNA binding"/>
    <property type="evidence" value="ECO:0007669"/>
    <property type="project" value="InterPro"/>
</dbReference>
<dbReference type="GO" id="GO:1990879">
    <property type="term" value="C:CST complex"/>
    <property type="evidence" value="ECO:0007669"/>
    <property type="project" value="InterPro"/>
</dbReference>
<dbReference type="InterPro" id="IPR024222">
    <property type="entry name" value="Ten1_fungal"/>
</dbReference>
<dbReference type="EMBL" id="LFWA01000011">
    <property type="protein sequence ID" value="KTW28755.1"/>
    <property type="molecule type" value="Genomic_DNA"/>
</dbReference>
<dbReference type="Pfam" id="PF12658">
    <property type="entry name" value="Ten1"/>
    <property type="match status" value="1"/>
</dbReference>
<keyword evidence="2" id="KW-1185">Reference proteome</keyword>
<evidence type="ECO:0000313" key="2">
    <source>
        <dbReference type="Proteomes" id="UP000053447"/>
    </source>
</evidence>
<reference evidence="2" key="1">
    <citation type="journal article" date="2016" name="Nat. Commun.">
        <title>Genome analysis of three Pneumocystis species reveals adaptation mechanisms to life exclusively in mammalian hosts.</title>
        <authorList>
            <person name="Ma L."/>
            <person name="Chen Z."/>
            <person name="Huang D.W."/>
            <person name="Kutty G."/>
            <person name="Ishihara M."/>
            <person name="Wang H."/>
            <person name="Abouelleil A."/>
            <person name="Bishop L."/>
            <person name="Davey E."/>
            <person name="Deng R."/>
            <person name="Deng X."/>
            <person name="Fan L."/>
            <person name="Fantoni G."/>
            <person name="Fitzgerald M."/>
            <person name="Gogineni E."/>
            <person name="Goldberg J.M."/>
            <person name="Handley G."/>
            <person name="Hu X."/>
            <person name="Huber C."/>
            <person name="Jiao X."/>
            <person name="Jones K."/>
            <person name="Levin J.Z."/>
            <person name="Liu Y."/>
            <person name="Macdonald P."/>
            <person name="Melnikov A."/>
            <person name="Raley C."/>
            <person name="Sassi M."/>
            <person name="Sherman B.T."/>
            <person name="Song X."/>
            <person name="Sykes S."/>
            <person name="Tran B."/>
            <person name="Walsh L."/>
            <person name="Xia Y."/>
            <person name="Yang J."/>
            <person name="Young S."/>
            <person name="Zeng Q."/>
            <person name="Zheng X."/>
            <person name="Stephens R."/>
            <person name="Nusbaum C."/>
            <person name="Birren B.W."/>
            <person name="Azadi P."/>
            <person name="Lempicki R.A."/>
            <person name="Cuomo C.A."/>
            <person name="Kovacs J.A."/>
        </authorList>
    </citation>
    <scope>NUCLEOTIDE SEQUENCE [LARGE SCALE GENOMIC DNA]</scope>
    <source>
        <strain evidence="2">RU7</strain>
    </source>
</reference>
<organism evidence="1 2">
    <name type="scientific">Pneumocystis jirovecii (strain RU7)</name>
    <name type="common">Human pneumocystis pneumonia agent</name>
    <dbReference type="NCBI Taxonomy" id="1408657"/>
    <lineage>
        <taxon>Eukaryota</taxon>
        <taxon>Fungi</taxon>
        <taxon>Dikarya</taxon>
        <taxon>Ascomycota</taxon>
        <taxon>Taphrinomycotina</taxon>
        <taxon>Pneumocystomycetes</taxon>
        <taxon>Pneumocystaceae</taxon>
        <taxon>Pneumocystis</taxon>
    </lineage>
</organism>
<dbReference type="RefSeq" id="XP_018229090.1">
    <property type="nucleotide sequence ID" value="XM_018374868.1"/>
</dbReference>
<dbReference type="GO" id="GO:0016233">
    <property type="term" value="P:telomere capping"/>
    <property type="evidence" value="ECO:0007669"/>
    <property type="project" value="InterPro"/>
</dbReference>
<gene>
    <name evidence="1" type="ORF">T551_02605</name>
</gene>
<accession>A0A0W4ZK48</accession>
<dbReference type="InterPro" id="IPR012340">
    <property type="entry name" value="NA-bd_OB-fold"/>
</dbReference>
<sequence>MQEDVYHGPIASTIALLSDIYSDASFFCGKKVRLLGCISNYDPASARILIFHSACAIEVDISLLISNLRFNIGDWVFVIGIIDQVSINMSWKDFSCSRYFRIIEGYILRAIIFWNAGNIDIDKYEKVVKKRLES</sequence>
<dbReference type="AlphaFoldDB" id="A0A0W4ZK48"/>
<dbReference type="OrthoDB" id="5275361at2759"/>
<dbReference type="Proteomes" id="UP000053447">
    <property type="component" value="Unassembled WGS sequence"/>
</dbReference>
<protein>
    <submittedName>
        <fullName evidence="1">Uncharacterized protein</fullName>
    </submittedName>
</protein>
<dbReference type="GeneID" id="28941123"/>
<proteinExistence type="predicted"/>
<dbReference type="Gene3D" id="2.40.50.140">
    <property type="entry name" value="Nucleic acid-binding proteins"/>
    <property type="match status" value="1"/>
</dbReference>
<name>A0A0W4ZK48_PNEJ7</name>
<dbReference type="VEuPathDB" id="FungiDB:T551_02605"/>
<comment type="caution">
    <text evidence="1">The sequence shown here is derived from an EMBL/GenBank/DDBJ whole genome shotgun (WGS) entry which is preliminary data.</text>
</comment>
<evidence type="ECO:0000313" key="1">
    <source>
        <dbReference type="EMBL" id="KTW28755.1"/>
    </source>
</evidence>